<reference evidence="2" key="1">
    <citation type="journal article" date="2019" name="Environ. Microbiol.">
        <title>Fungal ecological strategies reflected in gene transcription - a case study of two litter decomposers.</title>
        <authorList>
            <person name="Barbi F."/>
            <person name="Kohler A."/>
            <person name="Barry K."/>
            <person name="Baskaran P."/>
            <person name="Daum C."/>
            <person name="Fauchery L."/>
            <person name="Ihrmark K."/>
            <person name="Kuo A."/>
            <person name="LaButti K."/>
            <person name="Lipzen A."/>
            <person name="Morin E."/>
            <person name="Grigoriev I.V."/>
            <person name="Henrissat B."/>
            <person name="Lindahl B."/>
            <person name="Martin F."/>
        </authorList>
    </citation>
    <scope>NUCLEOTIDE SEQUENCE</scope>
    <source>
        <strain evidence="2">JB14</strain>
    </source>
</reference>
<keyword evidence="3" id="KW-1185">Reference proteome</keyword>
<dbReference type="OrthoDB" id="2744793at2759"/>
<feature type="transmembrane region" description="Helical" evidence="1">
    <location>
        <begin position="120"/>
        <end position="138"/>
    </location>
</feature>
<feature type="transmembrane region" description="Helical" evidence="1">
    <location>
        <begin position="145"/>
        <end position="164"/>
    </location>
</feature>
<keyword evidence="1" id="KW-0812">Transmembrane</keyword>
<evidence type="ECO:0000313" key="2">
    <source>
        <dbReference type="EMBL" id="KAE9390525.1"/>
    </source>
</evidence>
<protein>
    <submittedName>
        <fullName evidence="2">Uncharacterized protein</fullName>
    </submittedName>
</protein>
<name>A0A6A4GZK0_9AGAR</name>
<dbReference type="EMBL" id="ML769655">
    <property type="protein sequence ID" value="KAE9390525.1"/>
    <property type="molecule type" value="Genomic_DNA"/>
</dbReference>
<organism evidence="2 3">
    <name type="scientific">Gymnopus androsaceus JB14</name>
    <dbReference type="NCBI Taxonomy" id="1447944"/>
    <lineage>
        <taxon>Eukaryota</taxon>
        <taxon>Fungi</taxon>
        <taxon>Dikarya</taxon>
        <taxon>Basidiomycota</taxon>
        <taxon>Agaricomycotina</taxon>
        <taxon>Agaricomycetes</taxon>
        <taxon>Agaricomycetidae</taxon>
        <taxon>Agaricales</taxon>
        <taxon>Marasmiineae</taxon>
        <taxon>Omphalotaceae</taxon>
        <taxon>Gymnopus</taxon>
    </lineage>
</organism>
<proteinExistence type="predicted"/>
<accession>A0A6A4GZK0</accession>
<feature type="transmembrane region" description="Helical" evidence="1">
    <location>
        <begin position="268"/>
        <end position="284"/>
    </location>
</feature>
<feature type="transmembrane region" description="Helical" evidence="1">
    <location>
        <begin position="20"/>
        <end position="45"/>
    </location>
</feature>
<evidence type="ECO:0000256" key="1">
    <source>
        <dbReference type="SAM" id="Phobius"/>
    </source>
</evidence>
<feature type="transmembrane region" description="Helical" evidence="1">
    <location>
        <begin position="57"/>
        <end position="84"/>
    </location>
</feature>
<dbReference type="Proteomes" id="UP000799118">
    <property type="component" value="Unassembled WGS sequence"/>
</dbReference>
<keyword evidence="1" id="KW-1133">Transmembrane helix</keyword>
<gene>
    <name evidence="2" type="ORF">BT96DRAFT_980242</name>
</gene>
<keyword evidence="1" id="KW-0472">Membrane</keyword>
<feature type="transmembrane region" description="Helical" evidence="1">
    <location>
        <begin position="184"/>
        <end position="204"/>
    </location>
</feature>
<sequence>MTPEESEQIASAVTVLFQNISILIFAIGLFGIYILAFTISMLIICRQRENNGWAHKAMIALLLAGFTVTTLSTCALIAFALSLVKFGLMVSLSGGVLAQEMAATFQATVPDILQIWSGNFVYLIADTAITWRAWALWAETRLIKLILLINLLADIGVNIADAVVDFKVISATFNLNPETLDWVGISLNLTVNIVATLLIAYRAWTHHQSTHAILRNKKTQVQAILLLMVESGAIFGVIQVIIIIIVVLDIHAAHPSPVEIANSFFVELYTYGAALNPVAILILIQTGNTYEHSFHLEDIPSLEINSVLNKS</sequence>
<evidence type="ECO:0000313" key="3">
    <source>
        <dbReference type="Proteomes" id="UP000799118"/>
    </source>
</evidence>
<feature type="non-terminal residue" evidence="2">
    <location>
        <position position="1"/>
    </location>
</feature>
<dbReference type="AlphaFoldDB" id="A0A6A4GZK0"/>
<feature type="transmembrane region" description="Helical" evidence="1">
    <location>
        <begin position="224"/>
        <end position="248"/>
    </location>
</feature>